<name>A0ABY6J335_9BACT</name>
<organism evidence="2 3">
    <name type="scientific">Chitinophaga horti</name>
    <dbReference type="NCBI Taxonomy" id="2920382"/>
    <lineage>
        <taxon>Bacteria</taxon>
        <taxon>Pseudomonadati</taxon>
        <taxon>Bacteroidota</taxon>
        <taxon>Chitinophagia</taxon>
        <taxon>Chitinophagales</taxon>
        <taxon>Chitinophagaceae</taxon>
        <taxon>Chitinophaga</taxon>
    </lineage>
</organism>
<sequence length="221" mass="25112">MKRVLLILMLASCTSLTLRAQDKARQPKDLRTFIKINPTSFISSLDLTVEQMLSDKLSIELGVMGIYTDYPDYLLAKRIDLGQKKPRISTTQFVEAQGLGFRAGMRWYLGRESGVLHAQGTYFQPMLFYKKIFYPKENFIINDVTYTGDGTKNVYGVQMLMGRQFSRGHFVMDPYLGIGLRTKVYDYLVYDEKNGVATPDNGRLVQVLPSLHLGIKIGLGF</sequence>
<keyword evidence="1" id="KW-0732">Signal</keyword>
<protein>
    <recommendedName>
        <fullName evidence="4">DUF3575 domain-containing protein</fullName>
    </recommendedName>
</protein>
<feature type="signal peptide" evidence="1">
    <location>
        <begin position="1"/>
        <end position="20"/>
    </location>
</feature>
<proteinExistence type="predicted"/>
<feature type="chain" id="PRO_5045622431" description="DUF3575 domain-containing protein" evidence="1">
    <location>
        <begin position="21"/>
        <end position="221"/>
    </location>
</feature>
<evidence type="ECO:0000256" key="1">
    <source>
        <dbReference type="SAM" id="SignalP"/>
    </source>
</evidence>
<evidence type="ECO:0008006" key="4">
    <source>
        <dbReference type="Google" id="ProtNLM"/>
    </source>
</evidence>
<accession>A0ABY6J335</accession>
<evidence type="ECO:0000313" key="2">
    <source>
        <dbReference type="EMBL" id="UYQ92582.1"/>
    </source>
</evidence>
<keyword evidence="3" id="KW-1185">Reference proteome</keyword>
<evidence type="ECO:0000313" key="3">
    <source>
        <dbReference type="Proteomes" id="UP001162741"/>
    </source>
</evidence>
<dbReference type="EMBL" id="CP107006">
    <property type="protein sequence ID" value="UYQ92582.1"/>
    <property type="molecule type" value="Genomic_DNA"/>
</dbReference>
<dbReference type="RefSeq" id="WP_264280826.1">
    <property type="nucleotide sequence ID" value="NZ_CP107006.1"/>
</dbReference>
<reference evidence="2" key="1">
    <citation type="submission" date="2022-10" db="EMBL/GenBank/DDBJ databases">
        <title>Chitinophaga sp. nov., isolated from soil.</title>
        <authorList>
            <person name="Jeon C.O."/>
        </authorList>
    </citation>
    <scope>NUCLEOTIDE SEQUENCE</scope>
    <source>
        <strain evidence="2">R8</strain>
    </source>
</reference>
<gene>
    <name evidence="2" type="ORF">MKQ68_21085</name>
</gene>
<dbReference type="Proteomes" id="UP001162741">
    <property type="component" value="Chromosome"/>
</dbReference>